<name>F8NTT7_SERL9</name>
<dbReference type="GO" id="GO:0008270">
    <property type="term" value="F:zinc ion binding"/>
    <property type="evidence" value="ECO:0007669"/>
    <property type="project" value="InterPro"/>
</dbReference>
<comment type="subcellular location">
    <subcellularLocation>
        <location evidence="1">Nucleus</location>
    </subcellularLocation>
</comment>
<dbReference type="CDD" id="cd00067">
    <property type="entry name" value="GAL4"/>
    <property type="match status" value="1"/>
</dbReference>
<proteinExistence type="predicted"/>
<keyword evidence="5" id="KW-0804">Transcription</keyword>
<dbReference type="CDD" id="cd12148">
    <property type="entry name" value="fungal_TF_MHR"/>
    <property type="match status" value="1"/>
</dbReference>
<dbReference type="Pfam" id="PF00172">
    <property type="entry name" value="Zn_clus"/>
    <property type="match status" value="1"/>
</dbReference>
<dbReference type="InterPro" id="IPR036864">
    <property type="entry name" value="Zn2-C6_fun-type_DNA-bd_sf"/>
</dbReference>
<evidence type="ECO:0000256" key="7">
    <source>
        <dbReference type="SAM" id="MobiDB-lite"/>
    </source>
</evidence>
<evidence type="ECO:0000313" key="9">
    <source>
        <dbReference type="EMBL" id="EGO25757.1"/>
    </source>
</evidence>
<feature type="compositionally biased region" description="Low complexity" evidence="7">
    <location>
        <begin position="39"/>
        <end position="53"/>
    </location>
</feature>
<sequence length="770" mass="84407">MSLSPTASASASASASAGSDVPAKRRRTSIGEGRSEMTQSPSEAAGGSAQQQAVHIPKRGARACTACRKGKNRCEGEAPCRRCQLSGTHCVFEKPEKKNAQPMSGPSVERLSRLEGQYLVMQSQMIGMQSSLDRILSAVQTQGHSSAAIPQNPSFYPQNIGPGPSRDMSAYQQSPRTGYDIHGQIGAIDNQPRPNPRHFPPLPGFAPPPHKYATYGIIPSTAPSSEDESEDTLPRSTLNAPIEALQGLANAAAEAAAAPSTSSQRVKKRKKAEPIPRNAFPHVIEKGLVSENEARELYHIFFAGCHLFIPLFDPNYDTFESLMERTPWTFDAILAIASKIRSGNGPLSPTFYKCLEEAQGIARSSLFGPVVRKEAVMGMLLLAAWSTNGWLPSGHAMRMALDLGLHRALEKLADDSGKKRTDDEERDLVVSARIWLCLYWFDHQMSLGTGRPIVLREESSIRHCRILLSHPMASPTDVRLISQVELIAQKTQIYETLAPLNGQVNHNTLAFIRRANVALDKWWADCDDLHRQTMDEDSLLRKILAGELHYAKLWLVCVALRGVSWDKMPFEQRELAFQAKDAAFNCLAIFLNSASYRAALRYAVHDSLVTAAFSGLFLLKMANLFPAELDLPAITAQVEQLTQLLSDVAAERYALTLRIMLANLKRKVGLMSGINTPVTNMPPPPVPEGMVINSGYGEAQNVQAPFTMEELGFAWPNDRGIFSPSAIPLWLQEQSLTDLGLPVNGSDGIFLQMNGTNGWSGDFAPMPEAW</sequence>
<dbReference type="GO" id="GO:0005634">
    <property type="term" value="C:nucleus"/>
    <property type="evidence" value="ECO:0007669"/>
    <property type="project" value="UniProtKB-SubCell"/>
</dbReference>
<dbReference type="GO" id="GO:0006351">
    <property type="term" value="P:DNA-templated transcription"/>
    <property type="evidence" value="ECO:0007669"/>
    <property type="project" value="InterPro"/>
</dbReference>
<dbReference type="InterPro" id="IPR007219">
    <property type="entry name" value="XnlR_reg_dom"/>
</dbReference>
<protein>
    <recommendedName>
        <fullName evidence="8">Zn(2)-C6 fungal-type domain-containing protein</fullName>
    </recommendedName>
</protein>
<keyword evidence="6" id="KW-0539">Nucleus</keyword>
<dbReference type="SUPFAM" id="SSF57701">
    <property type="entry name" value="Zn2/Cys6 DNA-binding domain"/>
    <property type="match status" value="1"/>
</dbReference>
<evidence type="ECO:0000256" key="5">
    <source>
        <dbReference type="ARBA" id="ARBA00023163"/>
    </source>
</evidence>
<gene>
    <name evidence="9" type="ORF">SERLADRAFT_369138</name>
</gene>
<dbReference type="Proteomes" id="UP000008064">
    <property type="component" value="Unassembled WGS sequence"/>
</dbReference>
<dbReference type="OrthoDB" id="4454541at2759"/>
<dbReference type="Pfam" id="PF04082">
    <property type="entry name" value="Fungal_trans"/>
    <property type="match status" value="1"/>
</dbReference>
<keyword evidence="2" id="KW-0479">Metal-binding</keyword>
<evidence type="ECO:0000259" key="8">
    <source>
        <dbReference type="PROSITE" id="PS50048"/>
    </source>
</evidence>
<keyword evidence="4" id="KW-0238">DNA-binding</keyword>
<evidence type="ECO:0000256" key="3">
    <source>
        <dbReference type="ARBA" id="ARBA00023015"/>
    </source>
</evidence>
<dbReference type="AlphaFoldDB" id="F8NTT7"/>
<dbReference type="SMART" id="SM00066">
    <property type="entry name" value="GAL4"/>
    <property type="match status" value="1"/>
</dbReference>
<dbReference type="PROSITE" id="PS00463">
    <property type="entry name" value="ZN2_CY6_FUNGAL_1"/>
    <property type="match status" value="1"/>
</dbReference>
<keyword evidence="3" id="KW-0805">Transcription regulation</keyword>
<dbReference type="RefSeq" id="XP_007317879.1">
    <property type="nucleotide sequence ID" value="XM_007317817.1"/>
</dbReference>
<dbReference type="Gene3D" id="4.10.240.10">
    <property type="entry name" value="Zn(2)-C6 fungal-type DNA-binding domain"/>
    <property type="match status" value="1"/>
</dbReference>
<dbReference type="InterPro" id="IPR001138">
    <property type="entry name" value="Zn2Cys6_DnaBD"/>
</dbReference>
<dbReference type="InterPro" id="IPR051089">
    <property type="entry name" value="prtT"/>
</dbReference>
<organism>
    <name type="scientific">Serpula lacrymans var. lacrymans (strain S7.9)</name>
    <name type="common">Dry rot fungus</name>
    <dbReference type="NCBI Taxonomy" id="578457"/>
    <lineage>
        <taxon>Eukaryota</taxon>
        <taxon>Fungi</taxon>
        <taxon>Dikarya</taxon>
        <taxon>Basidiomycota</taxon>
        <taxon>Agaricomycotina</taxon>
        <taxon>Agaricomycetes</taxon>
        <taxon>Agaricomycetidae</taxon>
        <taxon>Boletales</taxon>
        <taxon>Coniophorineae</taxon>
        <taxon>Serpulaceae</taxon>
        <taxon>Serpula</taxon>
    </lineage>
</organism>
<dbReference type="PANTHER" id="PTHR31845">
    <property type="entry name" value="FINGER DOMAIN PROTEIN, PUTATIVE-RELATED"/>
    <property type="match status" value="1"/>
</dbReference>
<feature type="compositionally biased region" description="Low complexity" evidence="7">
    <location>
        <begin position="7"/>
        <end position="19"/>
    </location>
</feature>
<dbReference type="PANTHER" id="PTHR31845:SF17">
    <property type="entry name" value="ZN(II)2CYS6 TRANSCRIPTION FACTOR (EUROFUNG)"/>
    <property type="match status" value="1"/>
</dbReference>
<dbReference type="GO" id="GO:0000981">
    <property type="term" value="F:DNA-binding transcription factor activity, RNA polymerase II-specific"/>
    <property type="evidence" value="ECO:0007669"/>
    <property type="project" value="InterPro"/>
</dbReference>
<dbReference type="KEGG" id="sla:SERLADRAFT_369138"/>
<feature type="domain" description="Zn(2)-C6 fungal-type" evidence="8">
    <location>
        <begin position="63"/>
        <end position="92"/>
    </location>
</feature>
<dbReference type="GO" id="GO:0000976">
    <property type="term" value="F:transcription cis-regulatory region binding"/>
    <property type="evidence" value="ECO:0007669"/>
    <property type="project" value="TreeGrafter"/>
</dbReference>
<evidence type="ECO:0000256" key="1">
    <source>
        <dbReference type="ARBA" id="ARBA00004123"/>
    </source>
</evidence>
<dbReference type="PROSITE" id="PS50048">
    <property type="entry name" value="ZN2_CY6_FUNGAL_2"/>
    <property type="match status" value="1"/>
</dbReference>
<reference evidence="9" key="1">
    <citation type="submission" date="2011-04" db="EMBL/GenBank/DDBJ databases">
        <title>Evolution of plant cell wall degrading machinery underlies the functional diversity of forest fungi.</title>
        <authorList>
            <consortium name="US DOE Joint Genome Institute (JGI-PGF)"/>
            <person name="Eastwood D.C."/>
            <person name="Floudas D."/>
            <person name="Binder M."/>
            <person name="Majcherczyk A."/>
            <person name="Schneider P."/>
            <person name="Aerts A."/>
            <person name="Asiegbu F.O."/>
            <person name="Baker S.E."/>
            <person name="Barry K."/>
            <person name="Bendiksby M."/>
            <person name="Blumentritt M."/>
            <person name="Coutinho P.M."/>
            <person name="Cullen D."/>
            <person name="Cullen D."/>
            <person name="Gathman A."/>
            <person name="Goodell B."/>
            <person name="Henrissat B."/>
            <person name="Ihrmark K."/>
            <person name="Kauserud H."/>
            <person name="Kohler A."/>
            <person name="LaButti K."/>
            <person name="Lapidus A."/>
            <person name="Lavin J.L."/>
            <person name="Lee Y.-H."/>
            <person name="Lindquist E."/>
            <person name="Lilly W."/>
            <person name="Lucas S."/>
            <person name="Morin E."/>
            <person name="Murat C."/>
            <person name="Oguiza J.A."/>
            <person name="Park J."/>
            <person name="Pisabarro A.G."/>
            <person name="Riley R."/>
            <person name="Rosling A."/>
            <person name="Salamov A."/>
            <person name="Schmidt O."/>
            <person name="Schmutz J."/>
            <person name="Skrede I."/>
            <person name="Stenlid J."/>
            <person name="Wiebenga A."/>
            <person name="Xie X."/>
            <person name="Kues U."/>
            <person name="Hibbett D.S."/>
            <person name="Hoffmeister D."/>
            <person name="Hogberg N."/>
            <person name="Martin F."/>
            <person name="Grigoriev I.V."/>
            <person name="Watkinson S.C."/>
        </authorList>
    </citation>
    <scope>NUCLEOTIDE SEQUENCE</scope>
    <source>
        <strain evidence="9">S7.9</strain>
    </source>
</reference>
<dbReference type="SMART" id="SM00906">
    <property type="entry name" value="Fungal_trans"/>
    <property type="match status" value="1"/>
</dbReference>
<evidence type="ECO:0000256" key="2">
    <source>
        <dbReference type="ARBA" id="ARBA00022723"/>
    </source>
</evidence>
<feature type="region of interest" description="Disordered" evidence="7">
    <location>
        <begin position="254"/>
        <end position="274"/>
    </location>
</feature>
<evidence type="ECO:0000256" key="4">
    <source>
        <dbReference type="ARBA" id="ARBA00023125"/>
    </source>
</evidence>
<dbReference type="GeneID" id="18810284"/>
<feature type="region of interest" description="Disordered" evidence="7">
    <location>
        <begin position="1"/>
        <end position="59"/>
    </location>
</feature>
<evidence type="ECO:0000256" key="6">
    <source>
        <dbReference type="ARBA" id="ARBA00023242"/>
    </source>
</evidence>
<dbReference type="HOGENOM" id="CLU_010438_0_0_1"/>
<dbReference type="EMBL" id="GL945433">
    <property type="protein sequence ID" value="EGO25757.1"/>
    <property type="molecule type" value="Genomic_DNA"/>
</dbReference>
<accession>F8NTT7</accession>